<name>A0A0A7FSI4_9CLOT</name>
<dbReference type="KEGG" id="cbv:U729_205"/>
<dbReference type="SUPFAM" id="SSF88713">
    <property type="entry name" value="Glycoside hydrolase/deacetylase"/>
    <property type="match status" value="1"/>
</dbReference>
<gene>
    <name evidence="3" type="ORF">U729_205</name>
</gene>
<dbReference type="PANTHER" id="PTHR10587:SF125">
    <property type="entry name" value="POLYSACCHARIDE DEACETYLASE YHEN-RELATED"/>
    <property type="match status" value="1"/>
</dbReference>
<evidence type="ECO:0000313" key="3">
    <source>
        <dbReference type="EMBL" id="AIY82533.1"/>
    </source>
</evidence>
<dbReference type="CDD" id="cd10944">
    <property type="entry name" value="CE4_SmPgdA_like"/>
    <property type="match status" value="1"/>
</dbReference>
<reference evidence="3 4" key="1">
    <citation type="journal article" date="2015" name="Infect. Genet. Evol.">
        <title>Genomic sequences of six botulinum neurotoxin-producing strains representing three clostridial species illustrate the mobility and diversity of botulinum neurotoxin genes.</title>
        <authorList>
            <person name="Smith T.J."/>
            <person name="Hill K.K."/>
            <person name="Xie G."/>
            <person name="Foley B.T."/>
            <person name="Williamson C.H."/>
            <person name="Foster J.T."/>
            <person name="Johnson S.L."/>
            <person name="Chertkov O."/>
            <person name="Teshima H."/>
            <person name="Gibbons H.S."/>
            <person name="Johnsky L.A."/>
            <person name="Karavis M.A."/>
            <person name="Smith L.A."/>
        </authorList>
    </citation>
    <scope>NUCLEOTIDE SEQUENCE [LARGE SCALE GENOMIC DNA]</scope>
    <source>
        <strain evidence="3">Sullivan</strain>
    </source>
</reference>
<accession>A0A0A7FSI4</accession>
<feature type="region of interest" description="Disordered" evidence="1">
    <location>
        <begin position="50"/>
        <end position="75"/>
    </location>
</feature>
<dbReference type="Proteomes" id="UP000030635">
    <property type="component" value="Chromosome"/>
</dbReference>
<dbReference type="InterPro" id="IPR002509">
    <property type="entry name" value="NODB_dom"/>
</dbReference>
<dbReference type="Pfam" id="PF01522">
    <property type="entry name" value="Polysacc_deac_1"/>
    <property type="match status" value="1"/>
</dbReference>
<organism evidence="3 4">
    <name type="scientific">Clostridium baratii str. Sullivan</name>
    <dbReference type="NCBI Taxonomy" id="1415775"/>
    <lineage>
        <taxon>Bacteria</taxon>
        <taxon>Bacillati</taxon>
        <taxon>Bacillota</taxon>
        <taxon>Clostridia</taxon>
        <taxon>Eubacteriales</taxon>
        <taxon>Clostridiaceae</taxon>
        <taxon>Clostridium</taxon>
    </lineage>
</organism>
<keyword evidence="4" id="KW-1185">Reference proteome</keyword>
<dbReference type="PROSITE" id="PS51677">
    <property type="entry name" value="NODB"/>
    <property type="match status" value="1"/>
</dbReference>
<evidence type="ECO:0000313" key="4">
    <source>
        <dbReference type="Proteomes" id="UP000030635"/>
    </source>
</evidence>
<dbReference type="eggNOG" id="COG0726">
    <property type="taxonomic scope" value="Bacteria"/>
</dbReference>
<dbReference type="Gene3D" id="3.20.20.370">
    <property type="entry name" value="Glycoside hydrolase/deacetylase"/>
    <property type="match status" value="1"/>
</dbReference>
<evidence type="ECO:0000259" key="2">
    <source>
        <dbReference type="PROSITE" id="PS51677"/>
    </source>
</evidence>
<feature type="compositionally biased region" description="Low complexity" evidence="1">
    <location>
        <begin position="317"/>
        <end position="336"/>
    </location>
</feature>
<protein>
    <submittedName>
        <fullName evidence="3">Polysaccharide deacetylase family protein</fullName>
    </submittedName>
</protein>
<dbReference type="PANTHER" id="PTHR10587">
    <property type="entry name" value="GLYCOSYL TRANSFERASE-RELATED"/>
    <property type="match status" value="1"/>
</dbReference>
<dbReference type="STRING" id="1561.NPD11_2770"/>
<dbReference type="InterPro" id="IPR011330">
    <property type="entry name" value="Glyco_hydro/deAcase_b/a-brl"/>
</dbReference>
<dbReference type="OrthoDB" id="258610at2"/>
<dbReference type="GO" id="GO:0005975">
    <property type="term" value="P:carbohydrate metabolic process"/>
    <property type="evidence" value="ECO:0007669"/>
    <property type="project" value="InterPro"/>
</dbReference>
<dbReference type="InterPro" id="IPR050248">
    <property type="entry name" value="Polysacc_deacetylase_ArnD"/>
</dbReference>
<dbReference type="RefSeq" id="WP_039310930.1">
    <property type="nucleotide sequence ID" value="NZ_CP006905.1"/>
</dbReference>
<dbReference type="GO" id="GO:0016810">
    <property type="term" value="F:hydrolase activity, acting on carbon-nitrogen (but not peptide) bonds"/>
    <property type="evidence" value="ECO:0007669"/>
    <property type="project" value="InterPro"/>
</dbReference>
<feature type="domain" description="NodB homology" evidence="2">
    <location>
        <begin position="108"/>
        <end position="309"/>
    </location>
</feature>
<proteinExistence type="predicted"/>
<feature type="region of interest" description="Disordered" evidence="1">
    <location>
        <begin position="313"/>
        <end position="336"/>
    </location>
</feature>
<dbReference type="HOGENOM" id="CLU_021264_6_2_9"/>
<sequence length="336" mass="37910">MENNRRLKRKQKIRRRRITLIVALVVILGIGFGAYEIFSHKDNTVKATADEGQASKGNSEAKAQEEEKPSPNEIMPGQNIIYSADSYAVPANKVFDMLTSSKPVNNEKEVFLTFDDGPSENTEAILKILKDEDVHATFFVLGSQLKASEENRQLLKDEIESGNAIANHTMSHDYHKLYPGNSVNVERFMKEINENNELMKSILGNNFNTTVIRMPGGYMSRRYYRDPHLKALNEAFKEQGIYSIDWDAETGDAESNTYSVEHLVNRAKAYMKTEKHMILLMHDAAAKKSTVKALPTIIKLLKENGYQFKVIKNAPVDNGNSNSQDNSNSQNSSENK</sequence>
<dbReference type="AlphaFoldDB" id="A0A0A7FSI4"/>
<dbReference type="EMBL" id="CP006905">
    <property type="protein sequence ID" value="AIY82533.1"/>
    <property type="molecule type" value="Genomic_DNA"/>
</dbReference>
<evidence type="ECO:0000256" key="1">
    <source>
        <dbReference type="SAM" id="MobiDB-lite"/>
    </source>
</evidence>